<evidence type="ECO:0000313" key="1">
    <source>
        <dbReference type="EMBL" id="RZS74653.1"/>
    </source>
</evidence>
<reference evidence="1 2" key="1">
    <citation type="submission" date="2019-02" db="EMBL/GenBank/DDBJ databases">
        <title>Genomic Encyclopedia of Type Strains, Phase IV (KMG-IV): sequencing the most valuable type-strain genomes for metagenomic binning, comparative biology and taxonomic classification.</title>
        <authorList>
            <person name="Goeker M."/>
        </authorList>
    </citation>
    <scope>NUCLEOTIDE SEQUENCE [LARGE SCALE GENOMIC DNA]</scope>
    <source>
        <strain evidence="1 2">DSM 18116</strain>
    </source>
</reference>
<dbReference type="AlphaFoldDB" id="A0A4Q7N079"/>
<proteinExistence type="predicted"/>
<keyword evidence="2" id="KW-1185">Reference proteome</keyword>
<protein>
    <submittedName>
        <fullName evidence="1">Uncharacterized protein</fullName>
    </submittedName>
</protein>
<dbReference type="Proteomes" id="UP000293874">
    <property type="component" value="Unassembled WGS sequence"/>
</dbReference>
<accession>A0A4Q7N079</accession>
<dbReference type="EMBL" id="SGXA01000001">
    <property type="protein sequence ID" value="RZS74653.1"/>
    <property type="molecule type" value="Genomic_DNA"/>
</dbReference>
<organism evidence="1 2">
    <name type="scientific">Pseudobacter ginsenosidimutans</name>
    <dbReference type="NCBI Taxonomy" id="661488"/>
    <lineage>
        <taxon>Bacteria</taxon>
        <taxon>Pseudomonadati</taxon>
        <taxon>Bacteroidota</taxon>
        <taxon>Chitinophagia</taxon>
        <taxon>Chitinophagales</taxon>
        <taxon>Chitinophagaceae</taxon>
        <taxon>Pseudobacter</taxon>
    </lineage>
</organism>
<dbReference type="RefSeq" id="WP_130539103.1">
    <property type="nucleotide sequence ID" value="NZ_CP042431.1"/>
</dbReference>
<evidence type="ECO:0000313" key="2">
    <source>
        <dbReference type="Proteomes" id="UP000293874"/>
    </source>
</evidence>
<gene>
    <name evidence="1" type="ORF">EV199_0502</name>
</gene>
<comment type="caution">
    <text evidence="1">The sequence shown here is derived from an EMBL/GenBank/DDBJ whole genome shotgun (WGS) entry which is preliminary data.</text>
</comment>
<sequence>MMVLLQLPLFSNEDSVRNAFGIITEKHAPAAVVKFSNDWILFPSRVIFLAYKDNRGTFNELSLSNGYRLLRLDDREIGPLPAKSNSSFANPGLESLMKGSGTYFAVFTSRLNEIQGMVNVVSRRGIINRVLPGSNMICVCTGVNKHLRDVEDGTDLTGKACTVCGFPYVCTVSL</sequence>
<name>A0A4Q7N079_9BACT</name>